<dbReference type="RefSeq" id="XP_056692474.1">
    <property type="nucleotide sequence ID" value="XM_056836496.1"/>
</dbReference>
<gene>
    <name evidence="2 3 4" type="primary">LOC110797679</name>
</gene>
<proteinExistence type="predicted"/>
<protein>
    <submittedName>
        <fullName evidence="2 3">Uncharacterized protein isoform X1</fullName>
    </submittedName>
</protein>
<accession>A0ABM3RA46</accession>
<evidence type="ECO:0000313" key="4">
    <source>
        <dbReference type="RefSeq" id="XP_056692476.1"/>
    </source>
</evidence>
<organism evidence="1 3">
    <name type="scientific">Spinacia oleracea</name>
    <name type="common">Spinach</name>
    <dbReference type="NCBI Taxonomy" id="3562"/>
    <lineage>
        <taxon>Eukaryota</taxon>
        <taxon>Viridiplantae</taxon>
        <taxon>Streptophyta</taxon>
        <taxon>Embryophyta</taxon>
        <taxon>Tracheophyta</taxon>
        <taxon>Spermatophyta</taxon>
        <taxon>Magnoliopsida</taxon>
        <taxon>eudicotyledons</taxon>
        <taxon>Gunneridae</taxon>
        <taxon>Pentapetalae</taxon>
        <taxon>Caryophyllales</taxon>
        <taxon>Chenopodiaceae</taxon>
        <taxon>Chenopodioideae</taxon>
        <taxon>Anserineae</taxon>
        <taxon>Spinacia</taxon>
    </lineage>
</organism>
<dbReference type="RefSeq" id="XP_056692475.1">
    <property type="nucleotide sequence ID" value="XM_056836497.1"/>
</dbReference>
<evidence type="ECO:0000313" key="1">
    <source>
        <dbReference type="Proteomes" id="UP000813463"/>
    </source>
</evidence>
<dbReference type="GeneID" id="110797679"/>
<name>A0ABM3RA46_SPIOL</name>
<evidence type="ECO:0000313" key="2">
    <source>
        <dbReference type="RefSeq" id="XP_056692474.1"/>
    </source>
</evidence>
<keyword evidence="1" id="KW-1185">Reference proteome</keyword>
<evidence type="ECO:0000313" key="3">
    <source>
        <dbReference type="RefSeq" id="XP_056692475.1"/>
    </source>
</evidence>
<dbReference type="Proteomes" id="UP000813463">
    <property type="component" value="Chromosome 2"/>
</dbReference>
<reference evidence="1" key="1">
    <citation type="journal article" date="2021" name="Nat. Commun.">
        <title>Genomic analyses provide insights into spinach domestication and the genetic basis of agronomic traits.</title>
        <authorList>
            <person name="Cai X."/>
            <person name="Sun X."/>
            <person name="Xu C."/>
            <person name="Sun H."/>
            <person name="Wang X."/>
            <person name="Ge C."/>
            <person name="Zhang Z."/>
            <person name="Wang Q."/>
            <person name="Fei Z."/>
            <person name="Jiao C."/>
            <person name="Wang Q."/>
        </authorList>
    </citation>
    <scope>NUCLEOTIDE SEQUENCE [LARGE SCALE GENOMIC DNA]</scope>
    <source>
        <strain evidence="1">cv. Varoflay</strain>
    </source>
</reference>
<reference evidence="2 3" key="2">
    <citation type="submission" date="2025-05" db="UniProtKB">
        <authorList>
            <consortium name="RefSeq"/>
        </authorList>
    </citation>
    <scope>IDENTIFICATION</scope>
    <source>
        <tissue evidence="2 3">Leaf</tissue>
    </source>
</reference>
<sequence length="155" mass="17525">MLEEILFMGLQNNSRKEGPEQETNFSENLSWKYFAAYLRRSAPTLASKFGYTPIALIPLVKNILPNEAQKPSALMQKLPPVAPRVFLFKKKKIKKLVGIYADWIDEESFLPVWLVDVVILSDEEDNIGIPDPFKASSLAALNARFSRLSLVGSRK</sequence>
<dbReference type="RefSeq" id="XP_056692476.1">
    <property type="nucleotide sequence ID" value="XM_056836498.1"/>
</dbReference>